<protein>
    <submittedName>
        <fullName evidence="2">RES family NAD+ phosphorylase</fullName>
    </submittedName>
</protein>
<evidence type="ECO:0000313" key="2">
    <source>
        <dbReference type="EMBL" id="KAB1070740.1"/>
    </source>
</evidence>
<dbReference type="RefSeq" id="WP_150965718.1">
    <property type="nucleotide sequence ID" value="NZ_VZZJ01000024.1"/>
</dbReference>
<name>A0A6N6MKN2_9HYPH</name>
<dbReference type="Proteomes" id="UP000441523">
    <property type="component" value="Unassembled WGS sequence"/>
</dbReference>
<dbReference type="Pfam" id="PF08808">
    <property type="entry name" value="RES"/>
    <property type="match status" value="1"/>
</dbReference>
<dbReference type="AlphaFoldDB" id="A0A6N6MKN2"/>
<accession>A0A6N6MKN2</accession>
<organism evidence="2 3">
    <name type="scientific">Methylobacterium planeticum</name>
    <dbReference type="NCBI Taxonomy" id="2615211"/>
    <lineage>
        <taxon>Bacteria</taxon>
        <taxon>Pseudomonadati</taxon>
        <taxon>Pseudomonadota</taxon>
        <taxon>Alphaproteobacteria</taxon>
        <taxon>Hyphomicrobiales</taxon>
        <taxon>Methylobacteriaceae</taxon>
        <taxon>Methylobacterium</taxon>
    </lineage>
</organism>
<evidence type="ECO:0000313" key="3">
    <source>
        <dbReference type="Proteomes" id="UP000441523"/>
    </source>
</evidence>
<gene>
    <name evidence="2" type="ORF">F6X51_21440</name>
</gene>
<comment type="caution">
    <text evidence="2">The sequence shown here is derived from an EMBL/GenBank/DDBJ whole genome shotgun (WGS) entry which is preliminary data.</text>
</comment>
<dbReference type="EMBL" id="VZZJ01000024">
    <property type="protein sequence ID" value="KAB1070740.1"/>
    <property type="molecule type" value="Genomic_DNA"/>
</dbReference>
<reference evidence="2 3" key="1">
    <citation type="submission" date="2019-09" db="EMBL/GenBank/DDBJ databases">
        <title>YIM 132548 draft genome.</title>
        <authorList>
            <person name="Jiang L."/>
        </authorList>
    </citation>
    <scope>NUCLEOTIDE SEQUENCE [LARGE SCALE GENOMIC DNA]</scope>
    <source>
        <strain evidence="2 3">YIM 132548</strain>
    </source>
</reference>
<dbReference type="InterPro" id="IPR014914">
    <property type="entry name" value="RES_dom"/>
</dbReference>
<sequence>MSNAAADFEEIDVDGNYHVLIPSRFPPIDIFARIANGQDDAFFELESLTNPRLKEKRQILNGADAVDGNSPLVQNWNHAPFAYPNPDGTYFFGPDLSALELASDLATALAISVARRERFLGDTSEPATGLDMRALSRTVRGRFADLRSLDPTTPGEQRRRLGQRVFEAGLDGIVFRSADRGAGLCVSILRIETLGKAVQGEHFRFNWNGTCIDVIYDFRTGKKIYPDELRANPELAA</sequence>
<evidence type="ECO:0000259" key="1">
    <source>
        <dbReference type="Pfam" id="PF08808"/>
    </source>
</evidence>
<proteinExistence type="predicted"/>
<feature type="domain" description="RES" evidence="1">
    <location>
        <begin position="75"/>
        <end position="208"/>
    </location>
</feature>
<keyword evidence="3" id="KW-1185">Reference proteome</keyword>